<dbReference type="RefSeq" id="WP_208919733.1">
    <property type="nucleotide sequence ID" value="NZ_LT840184.1"/>
</dbReference>
<feature type="transmembrane region" description="Helical" evidence="1">
    <location>
        <begin position="46"/>
        <end position="68"/>
    </location>
</feature>
<dbReference type="Proteomes" id="UP000192940">
    <property type="component" value="Chromosome I"/>
</dbReference>
<keyword evidence="1" id="KW-0812">Transmembrane</keyword>
<keyword evidence="1" id="KW-0472">Membrane</keyword>
<dbReference type="STRING" id="1313296.SAMN05661091_2778"/>
<dbReference type="EMBL" id="LT840184">
    <property type="protein sequence ID" value="SMF84945.1"/>
    <property type="molecule type" value="Genomic_DNA"/>
</dbReference>
<reference evidence="2 3" key="1">
    <citation type="submission" date="2017-04" db="EMBL/GenBank/DDBJ databases">
        <authorList>
            <person name="Afonso C.L."/>
            <person name="Miller P.J."/>
            <person name="Scott M.A."/>
            <person name="Spackman E."/>
            <person name="Goraichik I."/>
            <person name="Dimitrov K.M."/>
            <person name="Suarez D.L."/>
            <person name="Swayne D.E."/>
        </authorList>
    </citation>
    <scope>NUCLEOTIDE SEQUENCE [LARGE SCALE GENOMIC DNA]</scope>
    <source>
        <strain evidence="2 3">N3/975</strain>
    </source>
</reference>
<accession>A0A1X7HFM8</accession>
<protein>
    <submittedName>
        <fullName evidence="2">Uncharacterized protein</fullName>
    </submittedName>
</protein>
<evidence type="ECO:0000256" key="1">
    <source>
        <dbReference type="SAM" id="Phobius"/>
    </source>
</evidence>
<feature type="transmembrane region" description="Helical" evidence="1">
    <location>
        <begin position="83"/>
        <end position="105"/>
    </location>
</feature>
<evidence type="ECO:0000313" key="2">
    <source>
        <dbReference type="EMBL" id="SMF84945.1"/>
    </source>
</evidence>
<gene>
    <name evidence="2" type="ORF">SAMN05661091_2778</name>
</gene>
<evidence type="ECO:0000313" key="3">
    <source>
        <dbReference type="Proteomes" id="UP000192940"/>
    </source>
</evidence>
<keyword evidence="1" id="KW-1133">Transmembrane helix</keyword>
<feature type="transmembrane region" description="Helical" evidence="1">
    <location>
        <begin position="15"/>
        <end position="34"/>
    </location>
</feature>
<organism evidence="2 3">
    <name type="scientific">Paenibacillus uliginis N3/975</name>
    <dbReference type="NCBI Taxonomy" id="1313296"/>
    <lineage>
        <taxon>Bacteria</taxon>
        <taxon>Bacillati</taxon>
        <taxon>Bacillota</taxon>
        <taxon>Bacilli</taxon>
        <taxon>Bacillales</taxon>
        <taxon>Paenibacillaceae</taxon>
        <taxon>Paenibacillus</taxon>
    </lineage>
</organism>
<dbReference type="AlphaFoldDB" id="A0A1X7HFM8"/>
<keyword evidence="3" id="KW-1185">Reference proteome</keyword>
<proteinExistence type="predicted"/>
<name>A0A1X7HFM8_9BACL</name>
<sequence length="106" mass="11564">MGELSDSGKKDEQKWGVGSLSPVFSILGTLVGTIQTKSLSQLETNFQAFSSVKSLLGIGLIILSYMLAKNYPNHKFSAVGKKIAIFLFYAFILIISITTLFNILIS</sequence>